<keyword evidence="2" id="KW-1185">Reference proteome</keyword>
<gene>
    <name evidence="1" type="ORF">KGD84_32925</name>
</gene>
<geneLocation type="plasmid" evidence="1 2">
    <name>unnamed4</name>
</geneLocation>
<dbReference type="EMBL" id="CP074136">
    <property type="protein sequence ID" value="QUX26503.1"/>
    <property type="molecule type" value="Genomic_DNA"/>
</dbReference>
<proteinExistence type="predicted"/>
<name>A0A975KTH1_9ACTN</name>
<dbReference type="RefSeq" id="WP_220566082.1">
    <property type="nucleotide sequence ID" value="NZ_CP074136.1"/>
</dbReference>
<dbReference type="Proteomes" id="UP000676079">
    <property type="component" value="Plasmid unnamed4"/>
</dbReference>
<sequence length="241" mass="26342">MMLTTITKNWLSALGISEDQVHKTAHALHALEPTDLTVLVEAARSPFLGELAEVDPAGRIGAPRPISAALAASGCVFARTLHEGTRPRDHHWLSHLGWLVALYVQPGGGDWAMRPEAVDLDKALAERHSAHTGEFSLQPLATLGLLLHRTRVQLGLFHPGNDVEYWLLTRITRSVLCEVINAKVPGSPLTEGGYDDAAAAMITQAVIHAESDDDAFDLADRARMPDAYNARQRYIRSHVRS</sequence>
<evidence type="ECO:0000313" key="1">
    <source>
        <dbReference type="EMBL" id="QUX26503.1"/>
    </source>
</evidence>
<keyword evidence="1" id="KW-0614">Plasmid</keyword>
<evidence type="ECO:0000313" key="2">
    <source>
        <dbReference type="Proteomes" id="UP000676079"/>
    </source>
</evidence>
<protein>
    <submittedName>
        <fullName evidence="1">Uncharacterized protein</fullName>
    </submittedName>
</protein>
<accession>A0A975KTH1</accession>
<organism evidence="1 2">
    <name type="scientific">Nocardiopsis changdeensis</name>
    <dbReference type="NCBI Taxonomy" id="2831969"/>
    <lineage>
        <taxon>Bacteria</taxon>
        <taxon>Bacillati</taxon>
        <taxon>Actinomycetota</taxon>
        <taxon>Actinomycetes</taxon>
        <taxon>Streptosporangiales</taxon>
        <taxon>Nocardiopsidaceae</taxon>
        <taxon>Nocardiopsis</taxon>
    </lineage>
</organism>
<reference evidence="2" key="1">
    <citation type="submission" date="2021-05" db="EMBL/GenBank/DDBJ databases">
        <title>Direct Submission.</title>
        <authorList>
            <person name="Li K."/>
            <person name="Gao J."/>
        </authorList>
    </citation>
    <scope>NUCLEOTIDE SEQUENCE [LARGE SCALE GENOMIC DNA]</scope>
    <source>
        <strain evidence="2">Mg02</strain>
        <plasmid evidence="2">unnamed4</plasmid>
    </source>
</reference>